<dbReference type="Proteomes" id="UP000623172">
    <property type="component" value="Unassembled WGS sequence"/>
</dbReference>
<dbReference type="InterPro" id="IPR036365">
    <property type="entry name" value="PGBD-like_sf"/>
</dbReference>
<accession>A0A926D6V0</accession>
<keyword evidence="1" id="KW-0175">Coiled coil</keyword>
<feature type="coiled-coil region" evidence="1">
    <location>
        <begin position="1218"/>
        <end position="1245"/>
    </location>
</feature>
<evidence type="ECO:0000256" key="2">
    <source>
        <dbReference type="SAM" id="MobiDB-lite"/>
    </source>
</evidence>
<evidence type="ECO:0000313" key="5">
    <source>
        <dbReference type="Proteomes" id="UP000623172"/>
    </source>
</evidence>
<evidence type="ECO:0000313" key="4">
    <source>
        <dbReference type="EMBL" id="MBC8531929.1"/>
    </source>
</evidence>
<dbReference type="RefSeq" id="WP_249316741.1">
    <property type="nucleotide sequence ID" value="NZ_JACRSR010000003.1"/>
</dbReference>
<feature type="domain" description="Peptidoglycan binding-like" evidence="3">
    <location>
        <begin position="1676"/>
        <end position="1733"/>
    </location>
</feature>
<name>A0A926D6V0_9FIRM</name>
<sequence>MKAENYNYLIKEGQKYQQKWSAEAMGLPSDKELSSIIEQYNQVQAHTEKLTDFFASSNLTAPIQNYFKELGDGSASLDGLKNSLTGAANASGAVSAGMKAASVGMGLLKAAGKGLALGLAELALTAVVNWVDDLIHADERAIEKADALKKAYANFKQTSDGNIASLQGMRTRFDELSKGVGTYGQNISLTTAEYAEYQNIVNQIVGLSPSLAAGYDAEGNAIANKNGLLEKSIKLQKEEARQRQEQQYSGDNLDSLFEGAEKSFDNANNQLKNSEFSEYFKNKLQFSTTSDSLEYSKHFAKIFGEDTLKPYKRSNAEGYRLDDFINENLDLIYEKRDSIVADDFFKEDAQIILDASKDYVAAINNLNRANDQFTSTAQGVFQSDANYGNLSLSQQTFLNTIAESYTKDDFKNSDEMSKILHNLVGSLVVKDSEEFDELLNLQNEIEAGSLTKNQAAEQMNGLAERIYDMAQGSPAMLEALKINNMDKDEAIAQLSITLGFDANLAELEQLKADVAANLGELPAGVSLDDESISTLRTYRDTIGGLDLNGEQKAEAFKIISSGSEEALQSLHRFSAAVKESSLEGPQLQNIFEKINNLGWENGENEIEKLEQFNKLLSAAGISDTSTIQNIYESFDGSELVEINNQLENGALSADEYNQKIKKIAESIGNLSPEQIEAISNAFEQGLDEEVVNEAIENAEQKLSNLKGASGLERNIIASYVESDIGALQELQQTALATHDYEAYNQLANVIQRLKSGVEGCINPFNALQSELDLCSSAMEEQAQNGFLSAETYQSLIALNPEYMRCLESEGGVLRLNEEAMTSLAEARKEDTLAQIEEQKNLDIQKLKENAAAIEILKDSTDANSDATQAQITALEENNVALQKSISNYDLLEQQINASTTAKNEFEKALQGPEKDDNLKTRAKALESINEGLKTGATNTREFQAAVKYMEMDGLTLDQIQSETARRKKYYNEENGLDAFKSTVNEKIDSGELDGLIERMDLGDGQTGFKVWAEDMEQLAAVFGLSKNELIDFFQALDMYNPVDYADKLETLTVGGSEGLMGLLQESGVAEGNKVNLNELLTFGDEYGFTEDQIRSLVSQISAINDIEFTDAEGNLLILSEVMEEILDRFPTMYETLDSLMENEEYSKSITKIGEQSFEVDLTSFIEAEASAGRSKEEITDIITKMSETDGIKLLKDGEVVNLQAALAQVDTTVAESEVGDLQKKCTDLQEDLKDTQTAFDELNGRQIGDLGFTSLLSKVEKVAKAVTTIVNSLPMLSLVEGVLARIKPLLGIGPIEQHANGTDSAPGGVSLTGEEGPELVQSGDKAYIVGGRGPELVSLRPGDRVYTASETRQIMSRVRNGASGTFRAYAGGTGSKSSSSDDANREWKEKFQADLDDLEYLRDMNRISEERYYHDLERLNKQYFKDRVDFLEEYRKYEVKVYEWLLDTRIKKYERTQKAVNQLLDKEMDALKEQQQAVEDQYDERIQLIRDEIDALKEKNEQTDWENKLAEARKEVETAKTQKTNLIYREGLGFIYEADLEKVKKAEDKLRDLEQDKMIDDLEKRIDGLEDLKDKESEVYDQKIDNLKEYQEAWGDALDEYENAQDALMAQEILGANWEADILAQRLDVLQKFTQEYTALQREANPTGMATIGGGGSKASQPKVSNVEGYIRKGQSGENVRLLQQALDALGYKLNQYGVDGNFGTETLNALKKFQRDMGITADGVVGPDTKAKFRAKGYALGGVDTAGGMALLHGKPHAVETIFNAADGRKLYDFIHATPDLVADFMGRLMTRVPLSAGGSGAQQANIQIGDIHLHGVQDTDTLARNIVNKFPGRMLQEMYRR</sequence>
<feature type="region of interest" description="Disordered" evidence="2">
    <location>
        <begin position="1297"/>
        <end position="1316"/>
    </location>
</feature>
<comment type="caution">
    <text evidence="4">The sequence shown here is derived from an EMBL/GenBank/DDBJ whole genome shotgun (WGS) entry which is preliminary data.</text>
</comment>
<dbReference type="InterPro" id="IPR002477">
    <property type="entry name" value="Peptidoglycan-bd-like"/>
</dbReference>
<reference evidence="4" key="1">
    <citation type="submission" date="2020-08" db="EMBL/GenBank/DDBJ databases">
        <title>Genome public.</title>
        <authorList>
            <person name="Liu C."/>
            <person name="Sun Q."/>
        </authorList>
    </citation>
    <scope>NUCLEOTIDE SEQUENCE</scope>
    <source>
        <strain evidence="4">NSJ-53</strain>
    </source>
</reference>
<dbReference type="InterPro" id="IPR036366">
    <property type="entry name" value="PGBDSf"/>
</dbReference>
<feature type="coiled-coil region" evidence="1">
    <location>
        <begin position="864"/>
        <end position="908"/>
    </location>
</feature>
<dbReference type="EMBL" id="JACRSR010000003">
    <property type="protein sequence ID" value="MBC8531929.1"/>
    <property type="molecule type" value="Genomic_DNA"/>
</dbReference>
<evidence type="ECO:0000256" key="1">
    <source>
        <dbReference type="SAM" id="Coils"/>
    </source>
</evidence>
<feature type="coiled-coil region" evidence="1">
    <location>
        <begin position="1461"/>
        <end position="1579"/>
    </location>
</feature>
<organism evidence="4 5">
    <name type="scientific">Gehongia tenuis</name>
    <dbReference type="NCBI Taxonomy" id="2763655"/>
    <lineage>
        <taxon>Bacteria</taxon>
        <taxon>Bacillati</taxon>
        <taxon>Bacillota</taxon>
        <taxon>Clostridia</taxon>
        <taxon>Christensenellales</taxon>
        <taxon>Christensenellaceae</taxon>
        <taxon>Gehongia</taxon>
    </lineage>
</organism>
<dbReference type="SUPFAM" id="SSF47090">
    <property type="entry name" value="PGBD-like"/>
    <property type="match status" value="1"/>
</dbReference>
<protein>
    <submittedName>
        <fullName evidence="4">Peptidoglycan-binding protein</fullName>
    </submittedName>
</protein>
<keyword evidence="5" id="KW-1185">Reference proteome</keyword>
<evidence type="ECO:0000259" key="3">
    <source>
        <dbReference type="Pfam" id="PF01471"/>
    </source>
</evidence>
<dbReference type="Gene3D" id="1.10.101.10">
    <property type="entry name" value="PGBD-like superfamily/PGBD"/>
    <property type="match status" value="1"/>
</dbReference>
<dbReference type="Pfam" id="PF01471">
    <property type="entry name" value="PG_binding_1"/>
    <property type="match status" value="1"/>
</dbReference>
<proteinExistence type="predicted"/>
<gene>
    <name evidence="4" type="ORF">H8696_08725</name>
</gene>